<dbReference type="NCBIfam" id="NF033493">
    <property type="entry name" value="MetS_like_NSS"/>
    <property type="match status" value="1"/>
</dbReference>
<proteinExistence type="predicted"/>
<feature type="transmembrane region" description="Helical" evidence="1">
    <location>
        <begin position="6"/>
        <end position="28"/>
    </location>
</feature>
<keyword evidence="1" id="KW-0472">Membrane</keyword>
<dbReference type="Pfam" id="PF16951">
    <property type="entry name" value="MaAIMP_sms"/>
    <property type="match status" value="1"/>
</dbReference>
<keyword evidence="1" id="KW-0812">Transmembrane</keyword>
<keyword evidence="1" id="KW-1133">Transmembrane helix</keyword>
<comment type="caution">
    <text evidence="2">The sequence shown here is derived from an EMBL/GenBank/DDBJ whole genome shotgun (WGS) entry which is preliminary data.</text>
</comment>
<dbReference type="EMBL" id="JADCSA010000006">
    <property type="protein sequence ID" value="MBE7324531.1"/>
    <property type="molecule type" value="Genomic_DNA"/>
</dbReference>
<sequence length="50" mass="5417">MSTTSIIMMIISMLIVWGGLALSIVNLVRSDRRQPGAGGHPDGEHLTRDL</sequence>
<gene>
    <name evidence="2" type="ORF">IEQ44_07690</name>
</gene>
<reference evidence="2 3" key="1">
    <citation type="submission" date="2020-10" db="EMBL/GenBank/DDBJ databases">
        <title>Nocardioides sp. isolated from sludge.</title>
        <authorList>
            <person name="Zhang X."/>
        </authorList>
    </citation>
    <scope>NUCLEOTIDE SEQUENCE [LARGE SCALE GENOMIC DNA]</scope>
    <source>
        <strain evidence="2 3">Y6</strain>
    </source>
</reference>
<dbReference type="InterPro" id="IPR031596">
    <property type="entry name" value="MaAIMP_sms"/>
</dbReference>
<keyword evidence="3" id="KW-1185">Reference proteome</keyword>
<evidence type="ECO:0000256" key="1">
    <source>
        <dbReference type="SAM" id="Phobius"/>
    </source>
</evidence>
<accession>A0ABR9RSJ9</accession>
<name>A0ABR9RSJ9_9ACTN</name>
<organism evidence="2 3">
    <name type="scientific">Nocardioides malaquae</name>
    <dbReference type="NCBI Taxonomy" id="2773426"/>
    <lineage>
        <taxon>Bacteria</taxon>
        <taxon>Bacillati</taxon>
        <taxon>Actinomycetota</taxon>
        <taxon>Actinomycetes</taxon>
        <taxon>Propionibacteriales</taxon>
        <taxon>Nocardioidaceae</taxon>
        <taxon>Nocardioides</taxon>
    </lineage>
</organism>
<evidence type="ECO:0000313" key="2">
    <source>
        <dbReference type="EMBL" id="MBE7324531.1"/>
    </source>
</evidence>
<evidence type="ECO:0000313" key="3">
    <source>
        <dbReference type="Proteomes" id="UP000756387"/>
    </source>
</evidence>
<dbReference type="Proteomes" id="UP000756387">
    <property type="component" value="Unassembled WGS sequence"/>
</dbReference>
<dbReference type="RefSeq" id="WP_193637868.1">
    <property type="nucleotide sequence ID" value="NZ_JADCSA010000006.1"/>
</dbReference>
<protein>
    <submittedName>
        <fullName evidence="2">Methionine/alanine import family NSS transporter small subunit</fullName>
    </submittedName>
</protein>